<comment type="similarity">
    <text evidence="2">Belongs to the replication factor A protein 2 family.</text>
</comment>
<dbReference type="GO" id="GO:0003697">
    <property type="term" value="F:single-stranded DNA binding"/>
    <property type="evidence" value="ECO:0007669"/>
    <property type="project" value="TreeGrafter"/>
</dbReference>
<dbReference type="GO" id="GO:0000781">
    <property type="term" value="C:chromosome, telomeric region"/>
    <property type="evidence" value="ECO:0007669"/>
    <property type="project" value="TreeGrafter"/>
</dbReference>
<dbReference type="SUPFAM" id="SSF46785">
    <property type="entry name" value="Winged helix' DNA-binding domain"/>
    <property type="match status" value="1"/>
</dbReference>
<name>A0A9W7XNY0_9FUNG</name>
<dbReference type="PANTHER" id="PTHR13989:SF16">
    <property type="entry name" value="REPLICATION PROTEIN A2"/>
    <property type="match status" value="1"/>
</dbReference>
<keyword evidence="3" id="KW-0238">DNA-binding</keyword>
<evidence type="ECO:0000256" key="2">
    <source>
        <dbReference type="ARBA" id="ARBA00007815"/>
    </source>
</evidence>
<protein>
    <submittedName>
        <fullName evidence="8">Replication factor A protein 2</fullName>
    </submittedName>
</protein>
<dbReference type="GO" id="GO:0035861">
    <property type="term" value="C:site of double-strand break"/>
    <property type="evidence" value="ECO:0007669"/>
    <property type="project" value="TreeGrafter"/>
</dbReference>
<dbReference type="InterPro" id="IPR036390">
    <property type="entry name" value="WH_DNA-bd_sf"/>
</dbReference>
<dbReference type="EMBL" id="JANBOH010000031">
    <property type="protein sequence ID" value="KAJ1647391.1"/>
    <property type="molecule type" value="Genomic_DNA"/>
</dbReference>
<evidence type="ECO:0000313" key="9">
    <source>
        <dbReference type="Proteomes" id="UP001145021"/>
    </source>
</evidence>
<organism evidence="8 9">
    <name type="scientific">Coemansia asiatica</name>
    <dbReference type="NCBI Taxonomy" id="1052880"/>
    <lineage>
        <taxon>Eukaryota</taxon>
        <taxon>Fungi</taxon>
        <taxon>Fungi incertae sedis</taxon>
        <taxon>Zoopagomycota</taxon>
        <taxon>Kickxellomycotina</taxon>
        <taxon>Kickxellomycetes</taxon>
        <taxon>Kickxellales</taxon>
        <taxon>Kickxellaceae</taxon>
        <taxon>Coemansia</taxon>
    </lineage>
</organism>
<keyword evidence="9" id="KW-1185">Reference proteome</keyword>
<feature type="domain" description="OB" evidence="6">
    <location>
        <begin position="104"/>
        <end position="187"/>
    </location>
</feature>
<dbReference type="Proteomes" id="UP001145021">
    <property type="component" value="Unassembled WGS sequence"/>
</dbReference>
<dbReference type="GO" id="GO:0006260">
    <property type="term" value="P:DNA replication"/>
    <property type="evidence" value="ECO:0007669"/>
    <property type="project" value="TreeGrafter"/>
</dbReference>
<reference evidence="8" key="1">
    <citation type="submission" date="2022-07" db="EMBL/GenBank/DDBJ databases">
        <title>Phylogenomic reconstructions and comparative analyses of Kickxellomycotina fungi.</title>
        <authorList>
            <person name="Reynolds N.K."/>
            <person name="Stajich J.E."/>
            <person name="Barry K."/>
            <person name="Grigoriev I.V."/>
            <person name="Crous P."/>
            <person name="Smith M.E."/>
        </authorList>
    </citation>
    <scope>NUCLEOTIDE SEQUENCE</scope>
    <source>
        <strain evidence="8">NBRC 105413</strain>
    </source>
</reference>
<dbReference type="PANTHER" id="PTHR13989">
    <property type="entry name" value="REPLICATION PROTEIN A-RELATED"/>
    <property type="match status" value="1"/>
</dbReference>
<comment type="caution">
    <text evidence="8">The sequence shown here is derived from an EMBL/GenBank/DDBJ whole genome shotgun (WGS) entry which is preliminary data.</text>
</comment>
<feature type="domain" description="Replication protein A C-terminal" evidence="7">
    <location>
        <begin position="220"/>
        <end position="318"/>
    </location>
</feature>
<dbReference type="Gene3D" id="2.40.50.140">
    <property type="entry name" value="Nucleic acid-binding proteins"/>
    <property type="match status" value="1"/>
</dbReference>
<dbReference type="InterPro" id="IPR040260">
    <property type="entry name" value="RFA2-like"/>
</dbReference>
<evidence type="ECO:0000259" key="6">
    <source>
        <dbReference type="Pfam" id="PF01336"/>
    </source>
</evidence>
<dbReference type="Pfam" id="PF01336">
    <property type="entry name" value="tRNA_anti-codon"/>
    <property type="match status" value="1"/>
</dbReference>
<dbReference type="InterPro" id="IPR012340">
    <property type="entry name" value="NA-bd_OB-fold"/>
</dbReference>
<feature type="region of interest" description="Disordered" evidence="5">
    <location>
        <begin position="31"/>
        <end position="72"/>
    </location>
</feature>
<feature type="compositionally biased region" description="Gly residues" evidence="5">
    <location>
        <begin position="36"/>
        <end position="57"/>
    </location>
</feature>
<evidence type="ECO:0000256" key="1">
    <source>
        <dbReference type="ARBA" id="ARBA00004123"/>
    </source>
</evidence>
<dbReference type="InterPro" id="IPR014892">
    <property type="entry name" value="RPA_C"/>
</dbReference>
<dbReference type="InterPro" id="IPR036388">
    <property type="entry name" value="WH-like_DNA-bd_sf"/>
</dbReference>
<dbReference type="SUPFAM" id="SSF50249">
    <property type="entry name" value="Nucleic acid-binding proteins"/>
    <property type="match status" value="1"/>
</dbReference>
<sequence>MNYGGGYNQFNSGGAGDYSYGGSSGGGGQDFSYGQNSGGGGWMNQGGMASGGGGGGGGDDDNNKARGGYKNQTLRPVTIKQLTDISPVKDDAPITIDGEEIKQVTFVGVVRNINRQQINFMYSIEDGTGKIDVRVWSKEDEDDGMDGSGGNSASDPDIVEGHYVRVYGELKFFNGKRHVSAHKIRPVTDHNEIAYHGMEAIYVHLTKTRGVAPALRSAGAAAGGGGHNATAGGSGLNAYAGAGSGGYGSMGGGGGGMGFDPVQSAVLDSIKNAPSSPEGVSIASIANSLAGRFQGHEVSKAVEWLISEGHLYNTIDDNHVSSTN</sequence>
<dbReference type="GO" id="GO:0000724">
    <property type="term" value="P:double-strand break repair via homologous recombination"/>
    <property type="evidence" value="ECO:0007669"/>
    <property type="project" value="TreeGrafter"/>
</dbReference>
<accession>A0A9W7XNY0</accession>
<dbReference type="Pfam" id="PF08784">
    <property type="entry name" value="RPA_C"/>
    <property type="match status" value="1"/>
</dbReference>
<dbReference type="AlphaFoldDB" id="A0A9W7XNY0"/>
<dbReference type="Gene3D" id="1.10.10.10">
    <property type="entry name" value="Winged helix-like DNA-binding domain superfamily/Winged helix DNA-binding domain"/>
    <property type="match status" value="1"/>
</dbReference>
<evidence type="ECO:0000313" key="8">
    <source>
        <dbReference type="EMBL" id="KAJ1647391.1"/>
    </source>
</evidence>
<comment type="subcellular location">
    <subcellularLocation>
        <location evidence="1">Nucleus</location>
    </subcellularLocation>
</comment>
<dbReference type="CDD" id="cd04478">
    <property type="entry name" value="RPA2_DBD_D"/>
    <property type="match status" value="1"/>
</dbReference>
<gene>
    <name evidence="8" type="primary">ssb2</name>
    <name evidence="8" type="ORF">LPJ64_001233</name>
</gene>
<keyword evidence="4" id="KW-0539">Nucleus</keyword>
<evidence type="ECO:0000256" key="5">
    <source>
        <dbReference type="SAM" id="MobiDB-lite"/>
    </source>
</evidence>
<evidence type="ECO:0000259" key="7">
    <source>
        <dbReference type="Pfam" id="PF08784"/>
    </source>
</evidence>
<dbReference type="InterPro" id="IPR004365">
    <property type="entry name" value="NA-bd_OB_tRNA"/>
</dbReference>
<evidence type="ECO:0000256" key="4">
    <source>
        <dbReference type="ARBA" id="ARBA00023242"/>
    </source>
</evidence>
<evidence type="ECO:0000256" key="3">
    <source>
        <dbReference type="ARBA" id="ARBA00023125"/>
    </source>
</evidence>
<dbReference type="GO" id="GO:0006289">
    <property type="term" value="P:nucleotide-excision repair"/>
    <property type="evidence" value="ECO:0007669"/>
    <property type="project" value="TreeGrafter"/>
</dbReference>
<dbReference type="GO" id="GO:0005662">
    <property type="term" value="C:DNA replication factor A complex"/>
    <property type="evidence" value="ECO:0007669"/>
    <property type="project" value="TreeGrafter"/>
</dbReference>
<proteinExistence type="inferred from homology"/>
<dbReference type="FunFam" id="1.10.10.10:FF:000168">
    <property type="entry name" value="Replication protein A 32 kDa subunit"/>
    <property type="match status" value="1"/>
</dbReference>